<evidence type="ECO:0000313" key="2">
    <source>
        <dbReference type="EMBL" id="SPC72982.1"/>
    </source>
</evidence>
<feature type="compositionally biased region" description="Basic and acidic residues" evidence="1">
    <location>
        <begin position="80"/>
        <end position="96"/>
    </location>
</feature>
<reference evidence="2" key="1">
    <citation type="submission" date="2018-02" db="EMBL/GenBank/DDBJ databases">
        <authorList>
            <person name="Cohen D.B."/>
            <person name="Kent A.D."/>
        </authorList>
    </citation>
    <scope>NUCLEOTIDE SEQUENCE</scope>
</reference>
<gene>
    <name evidence="2" type="ORF">FSB_LOCUS864</name>
</gene>
<proteinExistence type="predicted"/>
<accession>A0A2N9EDX8</accession>
<evidence type="ECO:0000256" key="1">
    <source>
        <dbReference type="SAM" id="MobiDB-lite"/>
    </source>
</evidence>
<feature type="compositionally biased region" description="Basic and acidic residues" evidence="1">
    <location>
        <begin position="52"/>
        <end position="71"/>
    </location>
</feature>
<protein>
    <submittedName>
        <fullName evidence="2">Uncharacterized protein</fullName>
    </submittedName>
</protein>
<dbReference type="EMBL" id="OIVN01000035">
    <property type="protein sequence ID" value="SPC72982.1"/>
    <property type="molecule type" value="Genomic_DNA"/>
</dbReference>
<sequence>MVELRADDALAFGELIAFGFDPRNDLALGHGGAESRHEDIPDLRSNRRGCLESRSELESHRGGRWCKRDAGRPAGGGGARETRDGRRGETVRERRGAAGGGRRCYA</sequence>
<organism evidence="2">
    <name type="scientific">Fagus sylvatica</name>
    <name type="common">Beechnut</name>
    <dbReference type="NCBI Taxonomy" id="28930"/>
    <lineage>
        <taxon>Eukaryota</taxon>
        <taxon>Viridiplantae</taxon>
        <taxon>Streptophyta</taxon>
        <taxon>Embryophyta</taxon>
        <taxon>Tracheophyta</taxon>
        <taxon>Spermatophyta</taxon>
        <taxon>Magnoliopsida</taxon>
        <taxon>eudicotyledons</taxon>
        <taxon>Gunneridae</taxon>
        <taxon>Pentapetalae</taxon>
        <taxon>rosids</taxon>
        <taxon>fabids</taxon>
        <taxon>Fagales</taxon>
        <taxon>Fagaceae</taxon>
        <taxon>Fagus</taxon>
    </lineage>
</organism>
<feature type="compositionally biased region" description="Gly residues" evidence="1">
    <location>
        <begin position="97"/>
        <end position="106"/>
    </location>
</feature>
<feature type="region of interest" description="Disordered" evidence="1">
    <location>
        <begin position="52"/>
        <end position="106"/>
    </location>
</feature>
<name>A0A2N9EDX8_FAGSY</name>
<dbReference type="AlphaFoldDB" id="A0A2N9EDX8"/>